<dbReference type="InterPro" id="IPR011006">
    <property type="entry name" value="CheY-like_superfamily"/>
</dbReference>
<name>A0AAU7B0C3_9ACTN</name>
<feature type="domain" description="Response regulatory" evidence="4">
    <location>
        <begin position="24"/>
        <end position="141"/>
    </location>
</feature>
<sequence>MPADHEPTPTAGAPISGEDGSPLRLLLVEDDDGDAFLVTELLDSAGAEADVTRARTVAEARELLRHGPLPDCVLLDLGLPDAVGLDALTAVRAAAGPVALVVLTGDIDRARGLAAVAAGAQDYLVKSQVDEDRLDRSIRYAVQRSHAQIAARRLEDAQRAAEENRRLERGLLPILLVDHPRLAVAARYLPGRRRALLGGDFYDAVQSADGVVHALLGDVSGHGPDEAALGVCLRIAWRTLQLAGTPPDHTLEVLEQVLIHERHDEDAFATLCMVQVDPTAGTLAIRLAGHPSPIVVDGGEHARVVDGVDRRPPLGVAPGEQAPVAEVALGADDAVILYSDGLTEGRAAGGRERLGDDALCAVASARAQASPGWRAQPTTLIDATIAAVQDANGGPLADDAAMLVLARRPGPAAGPGPAA</sequence>
<accession>A0AAU7B0C3</accession>
<gene>
    <name evidence="5" type="ORF">DSM112329_04052</name>
</gene>
<dbReference type="InterPro" id="IPR001932">
    <property type="entry name" value="PPM-type_phosphatase-like_dom"/>
</dbReference>
<dbReference type="RefSeq" id="WP_354698378.1">
    <property type="nucleotide sequence ID" value="NZ_CP114014.1"/>
</dbReference>
<reference evidence="5" key="1">
    <citation type="submission" date="2022-12" db="EMBL/GenBank/DDBJ databases">
        <title>Paraconexibacter alkalitolerans sp. nov. and Baekduia alba sp. nov., isolated from soil and emended description of the genera Paraconexibacter (Chun et al., 2020) and Baekduia (An et al., 2020).</title>
        <authorList>
            <person name="Vieira S."/>
            <person name="Huber K.J."/>
            <person name="Geppert A."/>
            <person name="Wolf J."/>
            <person name="Neumann-Schaal M."/>
            <person name="Muesken M."/>
            <person name="Overmann J."/>
        </authorList>
    </citation>
    <scope>NUCLEOTIDE SEQUENCE</scope>
    <source>
        <strain evidence="5">AEG42_29</strain>
    </source>
</reference>
<dbReference type="InterPro" id="IPR052016">
    <property type="entry name" value="Bact_Sigma-Reg"/>
</dbReference>
<feature type="region of interest" description="Disordered" evidence="3">
    <location>
        <begin position="1"/>
        <end position="20"/>
    </location>
</feature>
<protein>
    <recommendedName>
        <fullName evidence="4">Response regulatory domain-containing protein</fullName>
    </recommendedName>
</protein>
<evidence type="ECO:0000256" key="3">
    <source>
        <dbReference type="SAM" id="MobiDB-lite"/>
    </source>
</evidence>
<evidence type="ECO:0000256" key="1">
    <source>
        <dbReference type="ARBA" id="ARBA00022801"/>
    </source>
</evidence>
<dbReference type="SUPFAM" id="SSF52172">
    <property type="entry name" value="CheY-like"/>
    <property type="match status" value="1"/>
</dbReference>
<dbReference type="EMBL" id="CP114014">
    <property type="protein sequence ID" value="XAY07172.1"/>
    <property type="molecule type" value="Genomic_DNA"/>
</dbReference>
<evidence type="ECO:0000256" key="2">
    <source>
        <dbReference type="PROSITE-ProRule" id="PRU00169"/>
    </source>
</evidence>
<dbReference type="PANTHER" id="PTHR43156">
    <property type="entry name" value="STAGE II SPORULATION PROTEIN E-RELATED"/>
    <property type="match status" value="1"/>
</dbReference>
<evidence type="ECO:0000313" key="5">
    <source>
        <dbReference type="EMBL" id="XAY07172.1"/>
    </source>
</evidence>
<dbReference type="Pfam" id="PF00072">
    <property type="entry name" value="Response_reg"/>
    <property type="match status" value="1"/>
</dbReference>
<proteinExistence type="predicted"/>
<dbReference type="Gene3D" id="3.40.50.2300">
    <property type="match status" value="1"/>
</dbReference>
<dbReference type="Gene3D" id="3.60.40.10">
    <property type="entry name" value="PPM-type phosphatase domain"/>
    <property type="match status" value="1"/>
</dbReference>
<evidence type="ECO:0000259" key="4">
    <source>
        <dbReference type="PROSITE" id="PS50110"/>
    </source>
</evidence>
<dbReference type="GO" id="GO:0000160">
    <property type="term" value="P:phosphorelay signal transduction system"/>
    <property type="evidence" value="ECO:0007669"/>
    <property type="project" value="InterPro"/>
</dbReference>
<organism evidence="5">
    <name type="scientific">Paraconexibacter sp. AEG42_29</name>
    <dbReference type="NCBI Taxonomy" id="2997339"/>
    <lineage>
        <taxon>Bacteria</taxon>
        <taxon>Bacillati</taxon>
        <taxon>Actinomycetota</taxon>
        <taxon>Thermoleophilia</taxon>
        <taxon>Solirubrobacterales</taxon>
        <taxon>Paraconexibacteraceae</taxon>
        <taxon>Paraconexibacter</taxon>
    </lineage>
</organism>
<dbReference type="KEGG" id="parq:DSM112329_04052"/>
<feature type="modified residue" description="4-aspartylphosphate" evidence="2">
    <location>
        <position position="76"/>
    </location>
</feature>
<dbReference type="CDD" id="cd00156">
    <property type="entry name" value="REC"/>
    <property type="match status" value="1"/>
</dbReference>
<dbReference type="GO" id="GO:0016791">
    <property type="term" value="F:phosphatase activity"/>
    <property type="evidence" value="ECO:0007669"/>
    <property type="project" value="TreeGrafter"/>
</dbReference>
<dbReference type="InterPro" id="IPR001789">
    <property type="entry name" value="Sig_transdc_resp-reg_receiver"/>
</dbReference>
<dbReference type="SMART" id="SM00448">
    <property type="entry name" value="REC"/>
    <property type="match status" value="1"/>
</dbReference>
<keyword evidence="2" id="KW-0597">Phosphoprotein</keyword>
<keyword evidence="1" id="KW-0378">Hydrolase</keyword>
<dbReference type="AlphaFoldDB" id="A0AAU7B0C3"/>
<dbReference type="SMART" id="SM00331">
    <property type="entry name" value="PP2C_SIG"/>
    <property type="match status" value="1"/>
</dbReference>
<dbReference type="Pfam" id="PF07228">
    <property type="entry name" value="SpoIIE"/>
    <property type="match status" value="1"/>
</dbReference>
<dbReference type="PROSITE" id="PS50110">
    <property type="entry name" value="RESPONSE_REGULATORY"/>
    <property type="match status" value="1"/>
</dbReference>
<dbReference type="InterPro" id="IPR036457">
    <property type="entry name" value="PPM-type-like_dom_sf"/>
</dbReference>
<dbReference type="PANTHER" id="PTHR43156:SF2">
    <property type="entry name" value="STAGE II SPORULATION PROTEIN E"/>
    <property type="match status" value="1"/>
</dbReference>